<dbReference type="RefSeq" id="WP_187010816.1">
    <property type="nucleotide sequence ID" value="NZ_JACRUI010000004.1"/>
</dbReference>
<dbReference type="Proteomes" id="UP000629963">
    <property type="component" value="Unassembled WGS sequence"/>
</dbReference>
<evidence type="ECO:0000313" key="1">
    <source>
        <dbReference type="EMBL" id="MBC5842322.1"/>
    </source>
</evidence>
<name>A0ABR7J9V5_9FLAO</name>
<reference evidence="1 2" key="1">
    <citation type="submission" date="2020-08" db="EMBL/GenBank/DDBJ databases">
        <title>Description of novel Flavobacterium F-380 isolate.</title>
        <authorList>
            <person name="Saticioglu I.B."/>
            <person name="Duman M."/>
            <person name="Altun S."/>
        </authorList>
    </citation>
    <scope>NUCLEOTIDE SEQUENCE [LARGE SCALE GENOMIC DNA]</scope>
    <source>
        <strain evidence="1 2">F-380</strain>
    </source>
</reference>
<dbReference type="Pfam" id="PF13715">
    <property type="entry name" value="CarbopepD_reg_2"/>
    <property type="match status" value="1"/>
</dbReference>
<protein>
    <submittedName>
        <fullName evidence="1">Carboxypeptidase-like regulatory domain-containing protein</fullName>
    </submittedName>
</protein>
<comment type="caution">
    <text evidence="1">The sequence shown here is derived from an EMBL/GenBank/DDBJ whole genome shotgun (WGS) entry which is preliminary data.</text>
</comment>
<dbReference type="SUPFAM" id="SSF49464">
    <property type="entry name" value="Carboxypeptidase regulatory domain-like"/>
    <property type="match status" value="1"/>
</dbReference>
<dbReference type="InterPro" id="IPR008969">
    <property type="entry name" value="CarboxyPept-like_regulatory"/>
</dbReference>
<accession>A0ABR7J9V5</accession>
<keyword evidence="2" id="KW-1185">Reference proteome</keyword>
<proteinExistence type="predicted"/>
<sequence>MQKINFSLLLLVLSLQFSIGQNIKGKIIDINTKESIPYANILINKSESMISNAEGYFTLSEKNSQDNTILLVSYLGYANQEIALNSLKNNDYTIALTPSIFELNDVNVSNKKPNAYEIMANVKANLATNYKGDGSPSKDLLFYRNSEYFNPKEIEVEIDKSPGFSKQALVKVNSDLKNFANSLIRNPPKEFTDILCNYYTANITKDSKTSFLSKLDVLKATKLKQEGSAVSSEELEKKAMNMMLQHLDSTKFYRVKSGLFGSRDSISLRKDFNQKREQKKSKEIRNQLTATKTNLNSFLIGNNFSQSEKYNFIKKPELYDYTYEGTTYTAENEFAYILSFKPRKSKAKYVGKLYISENDYAVLRAEFILDEGEKLNSLNLKLLLGIKVADNRSTGTIIYKKKSDSNGYYLQYATIERGQYFYLSRPLKFIELTREDKDVLSLDIKVEGNSSSKIEFLNLSRSSFTTAEIQKIKEQDFKYTTIKSYDPKIWKDYNAIEPLEEMKRFKAIN</sequence>
<evidence type="ECO:0000313" key="2">
    <source>
        <dbReference type="Proteomes" id="UP000629963"/>
    </source>
</evidence>
<gene>
    <name evidence="1" type="ORF">H8R23_12975</name>
</gene>
<dbReference type="EMBL" id="JACRUJ010000004">
    <property type="protein sequence ID" value="MBC5842322.1"/>
    <property type="molecule type" value="Genomic_DNA"/>
</dbReference>
<organism evidence="1 2">
    <name type="scientific">Flavobacterium kayseriense</name>
    <dbReference type="NCBI Taxonomy" id="2764714"/>
    <lineage>
        <taxon>Bacteria</taxon>
        <taxon>Pseudomonadati</taxon>
        <taxon>Bacteroidota</taxon>
        <taxon>Flavobacteriia</taxon>
        <taxon>Flavobacteriales</taxon>
        <taxon>Flavobacteriaceae</taxon>
        <taxon>Flavobacterium</taxon>
    </lineage>
</organism>